<reference evidence="1" key="5">
    <citation type="journal article" date="2021" name="G3 (Bethesda)">
        <title>Aegilops tauschii genome assembly Aet v5.0 features greater sequence contiguity and improved annotation.</title>
        <authorList>
            <person name="Wang L."/>
            <person name="Zhu T."/>
            <person name="Rodriguez J.C."/>
            <person name="Deal K.R."/>
            <person name="Dubcovsky J."/>
            <person name="McGuire P.E."/>
            <person name="Lux T."/>
            <person name="Spannagl M."/>
            <person name="Mayer K.F.X."/>
            <person name="Baldrich P."/>
            <person name="Meyers B.C."/>
            <person name="Huo N."/>
            <person name="Gu Y.Q."/>
            <person name="Zhou H."/>
            <person name="Devos K.M."/>
            <person name="Bennetzen J.L."/>
            <person name="Unver T."/>
            <person name="Budak H."/>
            <person name="Gulick P.J."/>
            <person name="Galiba G."/>
            <person name="Kalapos B."/>
            <person name="Nelson D.R."/>
            <person name="Li P."/>
            <person name="You F.M."/>
            <person name="Luo M.C."/>
            <person name="Dvorak J."/>
        </authorList>
    </citation>
    <scope>NUCLEOTIDE SEQUENCE [LARGE SCALE GENOMIC DNA]</scope>
    <source>
        <strain evidence="1">cv. AL8/78</strain>
    </source>
</reference>
<reference evidence="2" key="1">
    <citation type="journal article" date="2014" name="Science">
        <title>Ancient hybridizations among the ancestral genomes of bread wheat.</title>
        <authorList>
            <consortium name="International Wheat Genome Sequencing Consortium,"/>
            <person name="Marcussen T."/>
            <person name="Sandve S.R."/>
            <person name="Heier L."/>
            <person name="Spannagl M."/>
            <person name="Pfeifer M."/>
            <person name="Jakobsen K.S."/>
            <person name="Wulff B.B."/>
            <person name="Steuernagel B."/>
            <person name="Mayer K.F."/>
            <person name="Olsen O.A."/>
        </authorList>
    </citation>
    <scope>NUCLEOTIDE SEQUENCE [LARGE SCALE GENOMIC DNA]</scope>
    <source>
        <strain evidence="2">cv. AL8/78</strain>
    </source>
</reference>
<protein>
    <submittedName>
        <fullName evidence="1">Uncharacterized protein</fullName>
    </submittedName>
</protein>
<evidence type="ECO:0000313" key="2">
    <source>
        <dbReference type="Proteomes" id="UP000015105"/>
    </source>
</evidence>
<proteinExistence type="predicted"/>
<accession>A0A453JGI5</accession>
<name>A0A453JGI5_AEGTS</name>
<reference evidence="2" key="2">
    <citation type="journal article" date="2017" name="Nat. Plants">
        <title>The Aegilops tauschii genome reveals multiple impacts of transposons.</title>
        <authorList>
            <person name="Zhao G."/>
            <person name="Zou C."/>
            <person name="Li K."/>
            <person name="Wang K."/>
            <person name="Li T."/>
            <person name="Gao L."/>
            <person name="Zhang X."/>
            <person name="Wang H."/>
            <person name="Yang Z."/>
            <person name="Liu X."/>
            <person name="Jiang W."/>
            <person name="Mao L."/>
            <person name="Kong X."/>
            <person name="Jiao Y."/>
            <person name="Jia J."/>
        </authorList>
    </citation>
    <scope>NUCLEOTIDE SEQUENCE [LARGE SCALE GENOMIC DNA]</scope>
    <source>
        <strain evidence="2">cv. AL8/78</strain>
    </source>
</reference>
<dbReference type="EnsemblPlants" id="AET5Gv20023800.3">
    <property type="protein sequence ID" value="AET5Gv20023800.3"/>
    <property type="gene ID" value="AET5Gv20023800"/>
</dbReference>
<sequence length="66" mass="7762">ALTLSWEKKPCQSRKFLELGLREVLARCWPSWTSHWKKPLHANCKFKFGIIFLCVCVCVCVPRQKL</sequence>
<dbReference type="Proteomes" id="UP000015105">
    <property type="component" value="Chromosome 5D"/>
</dbReference>
<keyword evidence="2" id="KW-1185">Reference proteome</keyword>
<dbReference type="AlphaFoldDB" id="A0A453JGI5"/>
<organism evidence="1 2">
    <name type="scientific">Aegilops tauschii subsp. strangulata</name>
    <name type="common">Goatgrass</name>
    <dbReference type="NCBI Taxonomy" id="200361"/>
    <lineage>
        <taxon>Eukaryota</taxon>
        <taxon>Viridiplantae</taxon>
        <taxon>Streptophyta</taxon>
        <taxon>Embryophyta</taxon>
        <taxon>Tracheophyta</taxon>
        <taxon>Spermatophyta</taxon>
        <taxon>Magnoliopsida</taxon>
        <taxon>Liliopsida</taxon>
        <taxon>Poales</taxon>
        <taxon>Poaceae</taxon>
        <taxon>BOP clade</taxon>
        <taxon>Pooideae</taxon>
        <taxon>Triticodae</taxon>
        <taxon>Triticeae</taxon>
        <taxon>Triticinae</taxon>
        <taxon>Aegilops</taxon>
    </lineage>
</organism>
<evidence type="ECO:0000313" key="1">
    <source>
        <dbReference type="EnsemblPlants" id="AET5Gv20023800.3"/>
    </source>
</evidence>
<reference evidence="1" key="3">
    <citation type="journal article" date="2017" name="Nature">
        <title>Genome sequence of the progenitor of the wheat D genome Aegilops tauschii.</title>
        <authorList>
            <person name="Luo M.C."/>
            <person name="Gu Y.Q."/>
            <person name="Puiu D."/>
            <person name="Wang H."/>
            <person name="Twardziok S.O."/>
            <person name="Deal K.R."/>
            <person name="Huo N."/>
            <person name="Zhu T."/>
            <person name="Wang L."/>
            <person name="Wang Y."/>
            <person name="McGuire P.E."/>
            <person name="Liu S."/>
            <person name="Long H."/>
            <person name="Ramasamy R.K."/>
            <person name="Rodriguez J.C."/>
            <person name="Van S.L."/>
            <person name="Yuan L."/>
            <person name="Wang Z."/>
            <person name="Xia Z."/>
            <person name="Xiao L."/>
            <person name="Anderson O.D."/>
            <person name="Ouyang S."/>
            <person name="Liang Y."/>
            <person name="Zimin A.V."/>
            <person name="Pertea G."/>
            <person name="Qi P."/>
            <person name="Bennetzen J.L."/>
            <person name="Dai X."/>
            <person name="Dawson M.W."/>
            <person name="Muller H.G."/>
            <person name="Kugler K."/>
            <person name="Rivarola-Duarte L."/>
            <person name="Spannagl M."/>
            <person name="Mayer K.F.X."/>
            <person name="Lu F.H."/>
            <person name="Bevan M.W."/>
            <person name="Leroy P."/>
            <person name="Li P."/>
            <person name="You F.M."/>
            <person name="Sun Q."/>
            <person name="Liu Z."/>
            <person name="Lyons E."/>
            <person name="Wicker T."/>
            <person name="Salzberg S.L."/>
            <person name="Devos K.M."/>
            <person name="Dvorak J."/>
        </authorList>
    </citation>
    <scope>NUCLEOTIDE SEQUENCE [LARGE SCALE GENOMIC DNA]</scope>
    <source>
        <strain evidence="1">cv. AL8/78</strain>
    </source>
</reference>
<dbReference type="Gramene" id="AET5Gv20023800.3">
    <property type="protein sequence ID" value="AET5Gv20023800.3"/>
    <property type="gene ID" value="AET5Gv20023800"/>
</dbReference>
<reference evidence="1" key="4">
    <citation type="submission" date="2019-03" db="UniProtKB">
        <authorList>
            <consortium name="EnsemblPlants"/>
        </authorList>
    </citation>
    <scope>IDENTIFICATION</scope>
</reference>